<evidence type="ECO:0000256" key="1">
    <source>
        <dbReference type="SAM" id="MobiDB-lite"/>
    </source>
</evidence>
<dbReference type="AlphaFoldDB" id="A0A938BKL1"/>
<dbReference type="Proteomes" id="UP000703893">
    <property type="component" value="Unassembled WGS sequence"/>
</dbReference>
<evidence type="ECO:0000313" key="3">
    <source>
        <dbReference type="EMBL" id="MBM3274341.1"/>
    </source>
</evidence>
<dbReference type="SUPFAM" id="SSF81296">
    <property type="entry name" value="E set domains"/>
    <property type="match status" value="1"/>
</dbReference>
<evidence type="ECO:0000256" key="2">
    <source>
        <dbReference type="SAM" id="SignalP"/>
    </source>
</evidence>
<feature type="chain" id="PRO_5038004037" evidence="2">
    <location>
        <begin position="24"/>
        <end position="349"/>
    </location>
</feature>
<accession>A0A938BKL1</accession>
<feature type="region of interest" description="Disordered" evidence="1">
    <location>
        <begin position="319"/>
        <end position="349"/>
    </location>
</feature>
<gene>
    <name evidence="3" type="ORF">FJZ00_04270</name>
</gene>
<reference evidence="3 4" key="1">
    <citation type="submission" date="2019-03" db="EMBL/GenBank/DDBJ databases">
        <title>Lake Tanganyika Metagenome-Assembled Genomes (MAGs).</title>
        <authorList>
            <person name="Tran P."/>
        </authorList>
    </citation>
    <scope>NUCLEOTIDE SEQUENCE [LARGE SCALE GENOMIC DNA]</scope>
    <source>
        <strain evidence="3">K_DeepCast_65m_m2_236</strain>
    </source>
</reference>
<dbReference type="PROSITE" id="PS51257">
    <property type="entry name" value="PROKAR_LIPOPROTEIN"/>
    <property type="match status" value="1"/>
</dbReference>
<dbReference type="InterPro" id="IPR014756">
    <property type="entry name" value="Ig_E-set"/>
</dbReference>
<proteinExistence type="predicted"/>
<feature type="signal peptide" evidence="2">
    <location>
        <begin position="1"/>
        <end position="23"/>
    </location>
</feature>
<name>A0A938BKL1_9BACT</name>
<sequence length="349" mass="35608">MAARAGISGVAVATLLSCAPGSAGLPAGPGVPPIVGIVRFPSSQADPADRRTSASPAEVATAATISLIDPRTNVTQATTLTTATGSFSLNLPSFFPEQQTYYLEAVKGLQSNLAGFDAARLRTLVKWTGVGWLSTYDSDASISTATTALSAIVYLRSLFPGPVVPDKLISSLSGGPPEVFRSAGTGVTGSEFDRGKSLVTTSLAGDRDPLSNLAYNGTAYDLKTVIAPVLRPFISGISPEPPSAGSPMTIFGGNFESVLAINGVKIGNVSVAPSTGSTQVLVVPLPKSASTGLLTVTTTKGIATLSITVVKTVDGTFDETGTATPSATRPGTTIDGAFRPQSMQIESKR</sequence>
<dbReference type="Gene3D" id="2.60.40.10">
    <property type="entry name" value="Immunoglobulins"/>
    <property type="match status" value="1"/>
</dbReference>
<keyword evidence="2" id="KW-0732">Signal</keyword>
<dbReference type="InterPro" id="IPR013783">
    <property type="entry name" value="Ig-like_fold"/>
</dbReference>
<dbReference type="EMBL" id="VGJX01000186">
    <property type="protein sequence ID" value="MBM3274341.1"/>
    <property type="molecule type" value="Genomic_DNA"/>
</dbReference>
<protein>
    <submittedName>
        <fullName evidence="3">IPT/TIG domain-containing protein</fullName>
    </submittedName>
</protein>
<feature type="compositionally biased region" description="Polar residues" evidence="1">
    <location>
        <begin position="319"/>
        <end position="331"/>
    </location>
</feature>
<organism evidence="3 4">
    <name type="scientific">Candidatus Tanganyikabacteria bacterium</name>
    <dbReference type="NCBI Taxonomy" id="2961651"/>
    <lineage>
        <taxon>Bacteria</taxon>
        <taxon>Bacillati</taxon>
        <taxon>Candidatus Sericytochromatia</taxon>
        <taxon>Candidatus Tanganyikabacteria</taxon>
    </lineage>
</organism>
<evidence type="ECO:0000313" key="4">
    <source>
        <dbReference type="Proteomes" id="UP000703893"/>
    </source>
</evidence>
<comment type="caution">
    <text evidence="3">The sequence shown here is derived from an EMBL/GenBank/DDBJ whole genome shotgun (WGS) entry which is preliminary data.</text>
</comment>